<evidence type="ECO:0000313" key="3">
    <source>
        <dbReference type="Proteomes" id="UP000280726"/>
    </source>
</evidence>
<reference evidence="2 3" key="1">
    <citation type="submission" date="2018-11" db="EMBL/GenBank/DDBJ databases">
        <title>Sequencing the genomes of 1000 actinobacteria strains.</title>
        <authorList>
            <person name="Klenk H.-P."/>
        </authorList>
    </citation>
    <scope>NUCLEOTIDE SEQUENCE [LARGE SCALE GENOMIC DNA]</scope>
    <source>
        <strain evidence="2 3">DSM 14418</strain>
    </source>
</reference>
<dbReference type="Proteomes" id="UP000280726">
    <property type="component" value="Unassembled WGS sequence"/>
</dbReference>
<dbReference type="InterPro" id="IPR037523">
    <property type="entry name" value="VOC_core"/>
</dbReference>
<feature type="domain" description="VOC" evidence="1">
    <location>
        <begin position="3"/>
        <end position="127"/>
    </location>
</feature>
<dbReference type="InterPro" id="IPR029068">
    <property type="entry name" value="Glyas_Bleomycin-R_OHBP_Dase"/>
</dbReference>
<evidence type="ECO:0000313" key="2">
    <source>
        <dbReference type="EMBL" id="RPF29100.1"/>
    </source>
</evidence>
<dbReference type="OrthoDB" id="4265398at2"/>
<comment type="caution">
    <text evidence="2">The sequence shown here is derived from an EMBL/GenBank/DDBJ whole genome shotgun (WGS) entry which is preliminary data.</text>
</comment>
<gene>
    <name evidence="2" type="ORF">EDD32_3660</name>
</gene>
<dbReference type="RefSeq" id="WP_123919804.1">
    <property type="nucleotide sequence ID" value="NZ_RKRA01000001.1"/>
</dbReference>
<dbReference type="AlphaFoldDB" id="A0A3N4ZCQ1"/>
<protein>
    <recommendedName>
        <fullName evidence="1">VOC domain-containing protein</fullName>
    </recommendedName>
</protein>
<dbReference type="PANTHER" id="PTHR36503">
    <property type="entry name" value="BLR2520 PROTEIN"/>
    <property type="match status" value="1"/>
</dbReference>
<dbReference type="Gene3D" id="3.10.180.10">
    <property type="entry name" value="2,3-Dihydroxybiphenyl 1,2-Dioxygenase, domain 1"/>
    <property type="match status" value="1"/>
</dbReference>
<evidence type="ECO:0000259" key="1">
    <source>
        <dbReference type="PROSITE" id="PS51819"/>
    </source>
</evidence>
<proteinExistence type="predicted"/>
<dbReference type="InterPro" id="IPR053863">
    <property type="entry name" value="Glyoxy/Ble-like_N"/>
</dbReference>
<sequence length="154" mass="17030">MATELFVNLPTTDLERAKAFYTGLGWRINENFTDENAACVVIDEHLYLMVLTRDFFATFTDKPIADPRTSLQVETAFSRDSREDVDAILDRALAAGGAEPRPPQDYGFMYARDFEDPDGNLFSALWMHPMAAEQGPEAFMAQQGAGGDGQAPQA</sequence>
<organism evidence="2 3">
    <name type="scientific">Georgenia muralis</name>
    <dbReference type="NCBI Taxonomy" id="154117"/>
    <lineage>
        <taxon>Bacteria</taxon>
        <taxon>Bacillati</taxon>
        <taxon>Actinomycetota</taxon>
        <taxon>Actinomycetes</taxon>
        <taxon>Micrococcales</taxon>
        <taxon>Bogoriellaceae</taxon>
        <taxon>Georgenia</taxon>
    </lineage>
</organism>
<dbReference type="SUPFAM" id="SSF54593">
    <property type="entry name" value="Glyoxalase/Bleomycin resistance protein/Dihydroxybiphenyl dioxygenase"/>
    <property type="match status" value="1"/>
</dbReference>
<name>A0A3N4ZCQ1_9MICO</name>
<accession>A0A3N4ZCQ1</accession>
<dbReference type="Pfam" id="PF22677">
    <property type="entry name" value="Ble-like_N"/>
    <property type="match status" value="1"/>
</dbReference>
<keyword evidence="3" id="KW-1185">Reference proteome</keyword>
<dbReference type="EMBL" id="RKRA01000001">
    <property type="protein sequence ID" value="RPF29100.1"/>
    <property type="molecule type" value="Genomic_DNA"/>
</dbReference>
<dbReference type="PANTHER" id="PTHR36503:SF2">
    <property type="entry name" value="BLR2408 PROTEIN"/>
    <property type="match status" value="1"/>
</dbReference>
<dbReference type="PROSITE" id="PS51819">
    <property type="entry name" value="VOC"/>
    <property type="match status" value="1"/>
</dbReference>